<gene>
    <name evidence="1" type="ORF">RFULGI_LOCUS9508</name>
</gene>
<name>A0A9N9EJY6_9GLOM</name>
<proteinExistence type="predicted"/>
<evidence type="ECO:0000313" key="1">
    <source>
        <dbReference type="EMBL" id="CAG8678316.1"/>
    </source>
</evidence>
<dbReference type="OrthoDB" id="2422605at2759"/>
<keyword evidence="2" id="KW-1185">Reference proteome</keyword>
<dbReference type="Proteomes" id="UP000789396">
    <property type="component" value="Unassembled WGS sequence"/>
</dbReference>
<accession>A0A9N9EJY6</accession>
<protein>
    <submittedName>
        <fullName evidence="1">19869_t:CDS:1</fullName>
    </submittedName>
</protein>
<dbReference type="AlphaFoldDB" id="A0A9N9EJY6"/>
<feature type="non-terminal residue" evidence="1">
    <location>
        <position position="1"/>
    </location>
</feature>
<dbReference type="EMBL" id="CAJVPZ010017099">
    <property type="protein sequence ID" value="CAG8678316.1"/>
    <property type="molecule type" value="Genomic_DNA"/>
</dbReference>
<sequence length="160" mass="18349">MAENQEIVSSSPMLVKTYGDIYFNTQDTEQAVKFFENLGILTLIRLCKKCQNPMRKTKDMSRKDNQKWVCTSRTACGHVNTLRSGTWLANAKLSLSQIAKIMFCWSHKLPQQFIMCETDISTKTAVDWYNFCRDICAIVLMNQDYKKIGGWGTGRPVPHP</sequence>
<comment type="caution">
    <text evidence="1">The sequence shown here is derived from an EMBL/GenBank/DDBJ whole genome shotgun (WGS) entry which is preliminary data.</text>
</comment>
<organism evidence="1 2">
    <name type="scientific">Racocetra fulgida</name>
    <dbReference type="NCBI Taxonomy" id="60492"/>
    <lineage>
        <taxon>Eukaryota</taxon>
        <taxon>Fungi</taxon>
        <taxon>Fungi incertae sedis</taxon>
        <taxon>Mucoromycota</taxon>
        <taxon>Glomeromycotina</taxon>
        <taxon>Glomeromycetes</taxon>
        <taxon>Diversisporales</taxon>
        <taxon>Gigasporaceae</taxon>
        <taxon>Racocetra</taxon>
    </lineage>
</organism>
<evidence type="ECO:0000313" key="2">
    <source>
        <dbReference type="Proteomes" id="UP000789396"/>
    </source>
</evidence>
<reference evidence="1" key="1">
    <citation type="submission" date="2021-06" db="EMBL/GenBank/DDBJ databases">
        <authorList>
            <person name="Kallberg Y."/>
            <person name="Tangrot J."/>
            <person name="Rosling A."/>
        </authorList>
    </citation>
    <scope>NUCLEOTIDE SEQUENCE</scope>
    <source>
        <strain evidence="1">IN212</strain>
    </source>
</reference>